<dbReference type="OMA" id="SWQAVDG"/>
<dbReference type="GO" id="GO:0008757">
    <property type="term" value="F:S-adenosylmethionine-dependent methyltransferase activity"/>
    <property type="evidence" value="ECO:0007669"/>
    <property type="project" value="InterPro"/>
</dbReference>
<keyword evidence="7 8" id="KW-0093">Biotin biosynthesis</keyword>
<reference evidence="10 13" key="2">
    <citation type="submission" date="2019-07" db="EMBL/GenBank/DDBJ databases">
        <title>Draft genome Sequence of Chlorobium phaeovibrioides sp. strain PhvTcv-s14, from the Phylum Chlorobi.</title>
        <authorList>
            <person name="Babenko V."/>
            <person name="Boldyreva D."/>
            <person name="Kanygina A."/>
            <person name="Selezneva O."/>
            <person name="Akopiyan T."/>
            <person name="Lunina O."/>
        </authorList>
    </citation>
    <scope>NUCLEOTIDE SEQUENCE [LARGE SCALE GENOMIC DNA]</scope>
    <source>
        <strain evidence="10 13">GrTcv12</strain>
    </source>
</reference>
<dbReference type="EMBL" id="RXYK01000002">
    <property type="protein sequence ID" value="RTY39428.1"/>
    <property type="molecule type" value="Genomic_DNA"/>
</dbReference>
<evidence type="ECO:0000256" key="8">
    <source>
        <dbReference type="HAMAP-Rule" id="MF_00835"/>
    </source>
</evidence>
<dbReference type="GO" id="GO:0032259">
    <property type="term" value="P:methylation"/>
    <property type="evidence" value="ECO:0007669"/>
    <property type="project" value="UniProtKB-KW"/>
</dbReference>
<dbReference type="Proteomes" id="UP000279908">
    <property type="component" value="Unassembled WGS sequence"/>
</dbReference>
<feature type="domain" description="Methyltransferase type 11" evidence="9">
    <location>
        <begin position="52"/>
        <end position="150"/>
    </location>
</feature>
<dbReference type="HAMAP" id="MF_00835">
    <property type="entry name" value="BioC"/>
    <property type="match status" value="1"/>
</dbReference>
<dbReference type="EMBL" id="VMRG01000001">
    <property type="protein sequence ID" value="KAA6233245.1"/>
    <property type="molecule type" value="Genomic_DNA"/>
</dbReference>
<dbReference type="Gene3D" id="3.40.50.150">
    <property type="entry name" value="Vaccinia Virus protein VP39"/>
    <property type="match status" value="1"/>
</dbReference>
<protein>
    <recommendedName>
        <fullName evidence="3 8">Malonyl-[acyl-carrier protein] O-methyltransferase</fullName>
        <shortName evidence="8">Malonyl-ACP O-methyltransferase</shortName>
        <ecNumber evidence="3 8">2.1.1.197</ecNumber>
    </recommendedName>
    <alternativeName>
        <fullName evidence="8">Biotin synthesis protein BioC</fullName>
    </alternativeName>
</protein>
<dbReference type="SMR" id="A0A432AWD8"/>
<comment type="similarity">
    <text evidence="8">Belongs to the methyltransferase superfamily.</text>
</comment>
<dbReference type="GO" id="GO:0010340">
    <property type="term" value="F:carboxyl-O-methyltransferase activity"/>
    <property type="evidence" value="ECO:0007669"/>
    <property type="project" value="UniProtKB-UniRule"/>
</dbReference>
<keyword evidence="6 8" id="KW-0949">S-adenosyl-L-methionine</keyword>
<evidence type="ECO:0000259" key="9">
    <source>
        <dbReference type="Pfam" id="PF08241"/>
    </source>
</evidence>
<dbReference type="InterPro" id="IPR011814">
    <property type="entry name" value="BioC"/>
</dbReference>
<evidence type="ECO:0000313" key="11">
    <source>
        <dbReference type="EMBL" id="RTY39428.1"/>
    </source>
</evidence>
<reference evidence="11 12" key="1">
    <citation type="submission" date="2018-12" db="EMBL/GenBank/DDBJ databases">
        <authorList>
            <person name="Lunina O.N."/>
            <person name="Grouzdev D.S."/>
            <person name="Gorlenko V.M."/>
            <person name="Savvichev A.S."/>
        </authorList>
    </citation>
    <scope>NUCLEOTIDE SEQUENCE [LARGE SCALE GENOMIC DNA]</scope>
    <source>
        <strain evidence="11 12">BrKhr-17</strain>
    </source>
</reference>
<comment type="pathway">
    <text evidence="2 8">Cofactor biosynthesis; biotin biosynthesis.</text>
</comment>
<gene>
    <name evidence="8 11" type="primary">bioC</name>
    <name evidence="11" type="ORF">EKD02_01770</name>
    <name evidence="10" type="ORF">FP507_09550</name>
</gene>
<dbReference type="GO" id="GO:0009102">
    <property type="term" value="P:biotin biosynthetic process"/>
    <property type="evidence" value="ECO:0007669"/>
    <property type="project" value="UniProtKB-UniRule"/>
</dbReference>
<evidence type="ECO:0000256" key="1">
    <source>
        <dbReference type="ARBA" id="ARBA00000852"/>
    </source>
</evidence>
<keyword evidence="4 8" id="KW-0489">Methyltransferase</keyword>
<dbReference type="SUPFAM" id="SSF53335">
    <property type="entry name" value="S-adenosyl-L-methionine-dependent methyltransferases"/>
    <property type="match status" value="1"/>
</dbReference>
<evidence type="ECO:0000313" key="13">
    <source>
        <dbReference type="Proteomes" id="UP000327458"/>
    </source>
</evidence>
<keyword evidence="5 8" id="KW-0808">Transferase</keyword>
<dbReference type="CDD" id="cd02440">
    <property type="entry name" value="AdoMet_MTases"/>
    <property type="match status" value="1"/>
</dbReference>
<evidence type="ECO:0000256" key="3">
    <source>
        <dbReference type="ARBA" id="ARBA00012327"/>
    </source>
</evidence>
<proteinExistence type="inferred from homology"/>
<dbReference type="InterPro" id="IPR029063">
    <property type="entry name" value="SAM-dependent_MTases_sf"/>
</dbReference>
<dbReference type="UniPathway" id="UPA00078"/>
<dbReference type="Pfam" id="PF08241">
    <property type="entry name" value="Methyltransf_11"/>
    <property type="match status" value="1"/>
</dbReference>
<evidence type="ECO:0000256" key="2">
    <source>
        <dbReference type="ARBA" id="ARBA00004746"/>
    </source>
</evidence>
<dbReference type="InterPro" id="IPR013216">
    <property type="entry name" value="Methyltransf_11"/>
</dbReference>
<dbReference type="GO" id="GO:0102130">
    <property type="term" value="F:malonyl-CoA methyltransferase activity"/>
    <property type="evidence" value="ECO:0007669"/>
    <property type="project" value="UniProtKB-EC"/>
</dbReference>
<comment type="caution">
    <text evidence="11">The sequence shown here is derived from an EMBL/GenBank/DDBJ whole genome shotgun (WGS) entry which is preliminary data.</text>
</comment>
<dbReference type="AlphaFoldDB" id="A0A432AWD8"/>
<comment type="function">
    <text evidence="8">Converts the free carboxyl group of a malonyl-thioester to its methyl ester by transfer of a methyl group from S-adenosyl-L-methionine (SAM). It allows to synthesize pimeloyl-ACP via the fatty acid synthetic pathway.</text>
</comment>
<dbReference type="RefSeq" id="WP_011890941.1">
    <property type="nucleotide sequence ID" value="NZ_RXYK01000002.1"/>
</dbReference>
<organism evidence="11 12">
    <name type="scientific">Chlorobium phaeovibrioides</name>
    <dbReference type="NCBI Taxonomy" id="1094"/>
    <lineage>
        <taxon>Bacteria</taxon>
        <taxon>Pseudomonadati</taxon>
        <taxon>Chlorobiota</taxon>
        <taxon>Chlorobiia</taxon>
        <taxon>Chlorobiales</taxon>
        <taxon>Chlorobiaceae</taxon>
        <taxon>Chlorobium/Pelodictyon group</taxon>
        <taxon>Chlorobium</taxon>
    </lineage>
</organism>
<evidence type="ECO:0000256" key="4">
    <source>
        <dbReference type="ARBA" id="ARBA00022603"/>
    </source>
</evidence>
<dbReference type="PANTHER" id="PTHR43861:SF1">
    <property type="entry name" value="TRANS-ACONITATE 2-METHYLTRANSFERASE"/>
    <property type="match status" value="1"/>
</dbReference>
<sequence>MSGVKDKMLVGERFRRALCSYPESAVVQEAMARELVSMVRLHAGEERLGRVLEIGAGSGLLTELLLEAFPVASLTANDLVGECREPLREIARRLRIAEFSFLKGDIEECGELPGSQDLVVSNATLQWLNDLDKLFAAVRRSLVPGKLFAFTSFTVGNMEEIAMLGGGGLSYRTTEEIGEIAGRHFELLELKESREQLTFSSPREVLGHIRQTGVNGLGGERWSRSRYLDFMENYSRLFRVQGGVSLTYRPLYCVLRRREL</sequence>
<dbReference type="EC" id="2.1.1.197" evidence="3 8"/>
<name>A0A432AWD8_CHLPH</name>
<evidence type="ECO:0000256" key="7">
    <source>
        <dbReference type="ARBA" id="ARBA00022756"/>
    </source>
</evidence>
<dbReference type="NCBIfam" id="TIGR02072">
    <property type="entry name" value="BioC"/>
    <property type="match status" value="1"/>
</dbReference>
<accession>A0A432AWD8</accession>
<evidence type="ECO:0000313" key="12">
    <source>
        <dbReference type="Proteomes" id="UP000279908"/>
    </source>
</evidence>
<evidence type="ECO:0000313" key="10">
    <source>
        <dbReference type="EMBL" id="KAA6233245.1"/>
    </source>
</evidence>
<comment type="catalytic activity">
    <reaction evidence="1 8">
        <text>malonyl-[ACP] + S-adenosyl-L-methionine = malonyl-[ACP] methyl ester + S-adenosyl-L-homocysteine</text>
        <dbReference type="Rhea" id="RHEA:17105"/>
        <dbReference type="Rhea" id="RHEA-COMP:9623"/>
        <dbReference type="Rhea" id="RHEA-COMP:9954"/>
        <dbReference type="ChEBI" id="CHEBI:57856"/>
        <dbReference type="ChEBI" id="CHEBI:59789"/>
        <dbReference type="ChEBI" id="CHEBI:78449"/>
        <dbReference type="ChEBI" id="CHEBI:78845"/>
        <dbReference type="EC" id="2.1.1.197"/>
    </reaction>
</comment>
<dbReference type="Proteomes" id="UP000327458">
    <property type="component" value="Unassembled WGS sequence"/>
</dbReference>
<dbReference type="PANTHER" id="PTHR43861">
    <property type="entry name" value="TRANS-ACONITATE 2-METHYLTRANSFERASE-RELATED"/>
    <property type="match status" value="1"/>
</dbReference>
<evidence type="ECO:0000256" key="5">
    <source>
        <dbReference type="ARBA" id="ARBA00022679"/>
    </source>
</evidence>
<evidence type="ECO:0000256" key="6">
    <source>
        <dbReference type="ARBA" id="ARBA00022691"/>
    </source>
</evidence>